<dbReference type="eggNOG" id="KOG4266">
    <property type="taxonomic scope" value="Eukaryota"/>
</dbReference>
<keyword evidence="2" id="KW-0134">Cell wall</keyword>
<organism evidence="12 13">
    <name type="scientific">Eutypa lata (strain UCR-EL1)</name>
    <name type="common">Grapevine dieback disease fungus</name>
    <name type="synonym">Eutypa armeniacae</name>
    <dbReference type="NCBI Taxonomy" id="1287681"/>
    <lineage>
        <taxon>Eukaryota</taxon>
        <taxon>Fungi</taxon>
        <taxon>Dikarya</taxon>
        <taxon>Ascomycota</taxon>
        <taxon>Pezizomycotina</taxon>
        <taxon>Sordariomycetes</taxon>
        <taxon>Xylariomycetidae</taxon>
        <taxon>Xylariales</taxon>
        <taxon>Diatrypaceae</taxon>
        <taxon>Eutypa</taxon>
    </lineage>
</organism>
<dbReference type="Pfam" id="PF02225">
    <property type="entry name" value="PA"/>
    <property type="match status" value="1"/>
</dbReference>
<dbReference type="GO" id="GO:0016020">
    <property type="term" value="C:membrane"/>
    <property type="evidence" value="ECO:0007669"/>
    <property type="project" value="InterPro"/>
</dbReference>
<sequence length="865" mass="92958">MLFGSLKSEGGIIGKANRRDGLAATVGITVVKSFESSIFSGASVKTSSHTVDSLEALPDVLRVWPNTKVYLNPEEASVTDDLPTPQNYTTHNATGVSKLHEAGIFGKGVKVGIVDTGTWYDHEALGGGFGEGFKVAAGYDFVGDGYWPDIGEKAPDSDPLDQQGHGTHVAGIVAGKSDTLIGVAPEATIYSYKVFSKSGGTDTATLVEAFLKAYEDGVDIITSSIGGVGGWSDDAWAEVASRIVEEGVVVTISAGNDGSNGPVYSSNGAAGQNVLAIASVEGDIFPSFSFGVNITENGVTNTTTLGYVPAYNYFPSDVVGWPIVALSFNTSNDREACDPYPEGTRNLTGVIPLVRRGWCSFTIKVNNLEALGAEYIMFYNNEDTLTAPGYPFTEPIVGLVTAEIGEALIDVLKTNGSVKADFSVNPEDPISYTNPHGGEPDYFTSWGPLYDLTLKPDVAAPGGNIYSSYLNDTYAVLSGTSMACPYVAGVAALYISVHGGRSVHGKGFAKTVNNRIVSSGTSLPWAVTEDQGFVASVAQVGGGLVNGYKVVNYTSTVDFDKFSLNDTANFNGAHDVVITNSGAEEVSYEFALEHSAGIEAAGWLHEEGGDTIRVKMLEELTPVDLAVEATLPESFSLQPGESKTVSIAFNNPEDRGWNVTALPVYSGKVLLSSSKGERLSVPYLGLGADLKNDIKRHYYTYYPFSQSGIYNDDLKKKSNYTFDLSLSSQDFPKIYVKTVWGSKQIRWDVYEAGWNESLWSYPPVEGENGYIGTVASWIGSDSVGYFDPDLYDPDETFTYPRTDTIRSRNGGYTSHWWFGKLGNGSQIELGTYTWRFATLKPFGDPALSADWEMFTTPEIEVLGKY</sequence>
<accession>M7SSG3</accession>
<dbReference type="InterPro" id="IPR023828">
    <property type="entry name" value="Peptidase_S8_Ser-AS"/>
</dbReference>
<dbReference type="CDD" id="cd07489">
    <property type="entry name" value="Peptidases_S8_5"/>
    <property type="match status" value="1"/>
</dbReference>
<dbReference type="PANTHER" id="PTHR43806">
    <property type="entry name" value="PEPTIDASE S8"/>
    <property type="match status" value="1"/>
</dbReference>
<evidence type="ECO:0000256" key="2">
    <source>
        <dbReference type="ARBA" id="ARBA00022512"/>
    </source>
</evidence>
<evidence type="ECO:0000256" key="1">
    <source>
        <dbReference type="ARBA" id="ARBA00011073"/>
    </source>
</evidence>
<name>M7SSG3_EUTLA</name>
<keyword evidence="3 8" id="KW-0645">Protease</keyword>
<keyword evidence="2" id="KW-0964">Secreted</keyword>
<dbReference type="Gene3D" id="3.40.50.200">
    <property type="entry name" value="Peptidase S8/S53 domain"/>
    <property type="match status" value="1"/>
</dbReference>
<evidence type="ECO:0000256" key="6">
    <source>
        <dbReference type="ARBA" id="ARBA00022825"/>
    </source>
</evidence>
<evidence type="ECO:0000259" key="11">
    <source>
        <dbReference type="Pfam" id="PF06280"/>
    </source>
</evidence>
<dbReference type="GO" id="GO:0006508">
    <property type="term" value="P:proteolysis"/>
    <property type="evidence" value="ECO:0007669"/>
    <property type="project" value="UniProtKB-KW"/>
</dbReference>
<evidence type="ECO:0000256" key="3">
    <source>
        <dbReference type="ARBA" id="ARBA00022670"/>
    </source>
</evidence>
<dbReference type="OrthoDB" id="10256524at2759"/>
<keyword evidence="6 8" id="KW-0720">Serine protease</keyword>
<dbReference type="PRINTS" id="PR00723">
    <property type="entry name" value="SUBTILISIN"/>
</dbReference>
<dbReference type="InterPro" id="IPR015500">
    <property type="entry name" value="Peptidase_S8_subtilisin-rel"/>
</dbReference>
<evidence type="ECO:0000256" key="8">
    <source>
        <dbReference type="PROSITE-ProRule" id="PRU01240"/>
    </source>
</evidence>
<keyword evidence="5 8" id="KW-0378">Hydrolase</keyword>
<feature type="active site" description="Charge relay system" evidence="7 8">
    <location>
        <position position="481"/>
    </location>
</feature>
<feature type="domain" description="Peptidase S8/S53" evidence="9">
    <location>
        <begin position="106"/>
        <end position="499"/>
    </location>
</feature>
<dbReference type="PROSITE" id="PS00137">
    <property type="entry name" value="SUBTILASE_HIS"/>
    <property type="match status" value="1"/>
</dbReference>
<dbReference type="Pfam" id="PF06280">
    <property type="entry name" value="fn3_5"/>
    <property type="match status" value="1"/>
</dbReference>
<evidence type="ECO:0000256" key="7">
    <source>
        <dbReference type="PIRSR" id="PIRSR615500-1"/>
    </source>
</evidence>
<evidence type="ECO:0000313" key="12">
    <source>
        <dbReference type="EMBL" id="EMR69459.1"/>
    </source>
</evidence>
<evidence type="ECO:0000256" key="4">
    <source>
        <dbReference type="ARBA" id="ARBA00022729"/>
    </source>
</evidence>
<dbReference type="OMA" id="ANGWSNN"/>
<dbReference type="PROSITE" id="PS51892">
    <property type="entry name" value="SUBTILASE"/>
    <property type="match status" value="1"/>
</dbReference>
<dbReference type="InterPro" id="IPR034187">
    <property type="entry name" value="Peptidases_S8_5"/>
</dbReference>
<evidence type="ECO:0000259" key="9">
    <source>
        <dbReference type="Pfam" id="PF00082"/>
    </source>
</evidence>
<reference evidence="13" key="1">
    <citation type="journal article" date="2013" name="Genome Announc.">
        <title>Draft genome sequence of the grapevine dieback fungus Eutypa lata UCR-EL1.</title>
        <authorList>
            <person name="Blanco-Ulate B."/>
            <person name="Rolshausen P.E."/>
            <person name="Cantu D."/>
        </authorList>
    </citation>
    <scope>NUCLEOTIDE SEQUENCE [LARGE SCALE GENOMIC DNA]</scope>
    <source>
        <strain evidence="13">UCR-EL1</strain>
    </source>
</reference>
<dbReference type="InterPro" id="IPR010435">
    <property type="entry name" value="C5a/SBT2-like_Fn3"/>
</dbReference>
<dbReference type="HOGENOM" id="CLU_003559_2_1_1"/>
<feature type="domain" description="PA" evidence="10">
    <location>
        <begin position="333"/>
        <end position="397"/>
    </location>
</feature>
<feature type="domain" description="C5a peptidase/Subtilisin-like protease SBT2-like Fn3-like" evidence="11">
    <location>
        <begin position="563"/>
        <end position="684"/>
    </location>
</feature>
<keyword evidence="4" id="KW-0732">Signal</keyword>
<proteinExistence type="inferred from homology"/>
<evidence type="ECO:0000259" key="10">
    <source>
        <dbReference type="Pfam" id="PF02225"/>
    </source>
</evidence>
<dbReference type="InterPro" id="IPR022398">
    <property type="entry name" value="Peptidase_S8_His-AS"/>
</dbReference>
<dbReference type="SUPFAM" id="SSF52743">
    <property type="entry name" value="Subtilisin-like"/>
    <property type="match status" value="1"/>
</dbReference>
<dbReference type="InterPro" id="IPR046450">
    <property type="entry name" value="PA_dom_sf"/>
</dbReference>
<dbReference type="KEGG" id="ela:UCREL1_3516"/>
<dbReference type="Gene3D" id="3.50.30.30">
    <property type="match status" value="1"/>
</dbReference>
<feature type="active site" description="Charge relay system" evidence="7 8">
    <location>
        <position position="115"/>
    </location>
</feature>
<dbReference type="InterPro" id="IPR036852">
    <property type="entry name" value="Peptidase_S8/S53_dom_sf"/>
</dbReference>
<dbReference type="GO" id="GO:0004252">
    <property type="term" value="F:serine-type endopeptidase activity"/>
    <property type="evidence" value="ECO:0007669"/>
    <property type="project" value="UniProtKB-UniRule"/>
</dbReference>
<dbReference type="PANTHER" id="PTHR43806:SF66">
    <property type="entry name" value="SERIN ENDOPEPTIDASE"/>
    <property type="match status" value="1"/>
</dbReference>
<dbReference type="SUPFAM" id="SSF52025">
    <property type="entry name" value="PA domain"/>
    <property type="match status" value="1"/>
</dbReference>
<dbReference type="CDD" id="cd02124">
    <property type="entry name" value="PA_PoS1_like"/>
    <property type="match status" value="1"/>
</dbReference>
<dbReference type="AlphaFoldDB" id="M7SSG3"/>
<dbReference type="PROSITE" id="PS00138">
    <property type="entry name" value="SUBTILASE_SER"/>
    <property type="match status" value="1"/>
</dbReference>
<protein>
    <submittedName>
        <fullName evidence="12">Putative minor extracellular protease vpr protein</fullName>
    </submittedName>
</protein>
<dbReference type="InterPro" id="IPR003137">
    <property type="entry name" value="PA_domain"/>
</dbReference>
<comment type="similarity">
    <text evidence="1 8">Belongs to the peptidase S8 family.</text>
</comment>
<dbReference type="STRING" id="1287681.M7SSG3"/>
<keyword evidence="13" id="KW-1185">Reference proteome</keyword>
<dbReference type="InterPro" id="IPR000209">
    <property type="entry name" value="Peptidase_S8/S53_dom"/>
</dbReference>
<dbReference type="Pfam" id="PF00082">
    <property type="entry name" value="Peptidase_S8"/>
    <property type="match status" value="1"/>
</dbReference>
<dbReference type="Proteomes" id="UP000012174">
    <property type="component" value="Unassembled WGS sequence"/>
</dbReference>
<feature type="active site" description="Charge relay system" evidence="7 8">
    <location>
        <position position="165"/>
    </location>
</feature>
<evidence type="ECO:0000256" key="5">
    <source>
        <dbReference type="ARBA" id="ARBA00022801"/>
    </source>
</evidence>
<dbReference type="EMBL" id="KB706079">
    <property type="protein sequence ID" value="EMR69459.1"/>
    <property type="molecule type" value="Genomic_DNA"/>
</dbReference>
<gene>
    <name evidence="12" type="ORF">UCREL1_3516</name>
</gene>
<evidence type="ECO:0000313" key="13">
    <source>
        <dbReference type="Proteomes" id="UP000012174"/>
    </source>
</evidence>
<dbReference type="InterPro" id="IPR050131">
    <property type="entry name" value="Peptidase_S8_subtilisin-like"/>
</dbReference>